<reference evidence="7" key="1">
    <citation type="journal article" date="2021" name="New Phytol.">
        <title>Evolutionary innovations through gain and loss of genes in the ectomycorrhizal Boletales.</title>
        <authorList>
            <person name="Wu G."/>
            <person name="Miyauchi S."/>
            <person name="Morin E."/>
            <person name="Kuo A."/>
            <person name="Drula E."/>
            <person name="Varga T."/>
            <person name="Kohler A."/>
            <person name="Feng B."/>
            <person name="Cao Y."/>
            <person name="Lipzen A."/>
            <person name="Daum C."/>
            <person name="Hundley H."/>
            <person name="Pangilinan J."/>
            <person name="Johnson J."/>
            <person name="Barry K."/>
            <person name="LaButti K."/>
            <person name="Ng V."/>
            <person name="Ahrendt S."/>
            <person name="Min B."/>
            <person name="Choi I.G."/>
            <person name="Park H."/>
            <person name="Plett J.M."/>
            <person name="Magnuson J."/>
            <person name="Spatafora J.W."/>
            <person name="Nagy L.G."/>
            <person name="Henrissat B."/>
            <person name="Grigoriev I.V."/>
            <person name="Yang Z.L."/>
            <person name="Xu J."/>
            <person name="Martin F.M."/>
        </authorList>
    </citation>
    <scope>NUCLEOTIDE SEQUENCE</scope>
    <source>
        <strain evidence="7">KKN 215</strain>
    </source>
</reference>
<comment type="similarity">
    <text evidence="5">Belongs to the class VI-like SAM-binding methyltransferase superfamily. Isoprenylcysteine carboxyl methyltransferase family.</text>
</comment>
<comment type="caution">
    <text evidence="7">The sequence shown here is derived from an EMBL/GenBank/DDBJ whole genome shotgun (WGS) entry which is preliminary data.</text>
</comment>
<evidence type="ECO:0000256" key="6">
    <source>
        <dbReference type="SAM" id="SignalP"/>
    </source>
</evidence>
<evidence type="ECO:0000313" key="8">
    <source>
        <dbReference type="Proteomes" id="UP000813824"/>
    </source>
</evidence>
<dbReference type="EMBL" id="JAEVFJ010000057">
    <property type="protein sequence ID" value="KAH8079094.1"/>
    <property type="molecule type" value="Genomic_DNA"/>
</dbReference>
<keyword evidence="4 5" id="KW-0472">Membrane</keyword>
<feature type="transmembrane region" description="Helical" evidence="5">
    <location>
        <begin position="179"/>
        <end position="201"/>
    </location>
</feature>
<dbReference type="EC" id="2.1.1.100" evidence="5"/>
<keyword evidence="6" id="KW-0732">Signal</keyword>
<keyword evidence="5" id="KW-0489">Methyltransferase</keyword>
<evidence type="ECO:0000256" key="4">
    <source>
        <dbReference type="ARBA" id="ARBA00023136"/>
    </source>
</evidence>
<feature type="transmembrane region" description="Helical" evidence="5">
    <location>
        <begin position="53"/>
        <end position="71"/>
    </location>
</feature>
<evidence type="ECO:0000313" key="7">
    <source>
        <dbReference type="EMBL" id="KAH8079094.1"/>
    </source>
</evidence>
<gene>
    <name evidence="7" type="ORF">BXZ70DRAFT_654431</name>
</gene>
<dbReference type="Pfam" id="PF04140">
    <property type="entry name" value="ICMT"/>
    <property type="match status" value="1"/>
</dbReference>
<keyword evidence="5" id="KW-0256">Endoplasmic reticulum</keyword>
<name>A0A8K0UGA3_9AGAR</name>
<dbReference type="GO" id="GO:0032259">
    <property type="term" value="P:methylation"/>
    <property type="evidence" value="ECO:0007669"/>
    <property type="project" value="UniProtKB-KW"/>
</dbReference>
<dbReference type="PANTHER" id="PTHR43847:SF1">
    <property type="entry name" value="BLL3993 PROTEIN"/>
    <property type="match status" value="1"/>
</dbReference>
<sequence length="234" mass="26385">MSLLKIPFLLAGAYCASLCLTPPNPPAKSTERRQFMTRFSFGLKDVLPIITVFYKYLTLGINVVEVVVLLASATPARHLSSRLSVLSDENEIMITPTYLVGFVVLVAGTILRVRCYRTLGDLFTFELTLRPNHKLVTTGPYAFVRHPSYTAGFLFMNGLLISQLGPGSLSYASGLWNTLFGRIFLATWLGTVAVVESILVWRTRLEDEVLRREFGRNWEAWAERTRFRIVPGLY</sequence>
<comment type="subcellular location">
    <subcellularLocation>
        <location evidence="5">Endoplasmic reticulum membrane</location>
        <topology evidence="5">Multi-pass membrane protein</topology>
    </subcellularLocation>
    <subcellularLocation>
        <location evidence="1">Membrane</location>
        <topology evidence="1">Multi-pass membrane protein</topology>
    </subcellularLocation>
</comment>
<feature type="signal peptide" evidence="6">
    <location>
        <begin position="1"/>
        <end position="15"/>
    </location>
</feature>
<keyword evidence="3 5" id="KW-1133">Transmembrane helix</keyword>
<keyword evidence="5" id="KW-0949">S-adenosyl-L-methionine</keyword>
<dbReference type="AlphaFoldDB" id="A0A8K0UGA3"/>
<keyword evidence="5" id="KW-0808">Transferase</keyword>
<evidence type="ECO:0000256" key="2">
    <source>
        <dbReference type="ARBA" id="ARBA00022692"/>
    </source>
</evidence>
<comment type="caution">
    <text evidence="5">Lacks conserved residue(s) required for the propagation of feature annotation.</text>
</comment>
<evidence type="ECO:0000256" key="5">
    <source>
        <dbReference type="RuleBase" id="RU362022"/>
    </source>
</evidence>
<proteinExistence type="inferred from homology"/>
<feature type="transmembrane region" description="Helical" evidence="5">
    <location>
        <begin position="92"/>
        <end position="113"/>
    </location>
</feature>
<dbReference type="InterPro" id="IPR052527">
    <property type="entry name" value="Metal_cation-efflux_comp"/>
</dbReference>
<comment type="catalytic activity">
    <reaction evidence="5">
        <text>[protein]-C-terminal S-[(2E,6E)-farnesyl]-L-cysteine + S-adenosyl-L-methionine = [protein]-C-terminal S-[(2E,6E)-farnesyl]-L-cysteine methyl ester + S-adenosyl-L-homocysteine</text>
        <dbReference type="Rhea" id="RHEA:21672"/>
        <dbReference type="Rhea" id="RHEA-COMP:12125"/>
        <dbReference type="Rhea" id="RHEA-COMP:12126"/>
        <dbReference type="ChEBI" id="CHEBI:57856"/>
        <dbReference type="ChEBI" id="CHEBI:59789"/>
        <dbReference type="ChEBI" id="CHEBI:90510"/>
        <dbReference type="ChEBI" id="CHEBI:90511"/>
        <dbReference type="EC" id="2.1.1.100"/>
    </reaction>
</comment>
<evidence type="ECO:0000256" key="1">
    <source>
        <dbReference type="ARBA" id="ARBA00004141"/>
    </source>
</evidence>
<protein>
    <recommendedName>
        <fullName evidence="5">Protein-S-isoprenylcysteine O-methyltransferase</fullName>
        <ecNumber evidence="5">2.1.1.100</ecNumber>
    </recommendedName>
</protein>
<accession>A0A8K0UGA3</accession>
<feature type="chain" id="PRO_5035478679" description="Protein-S-isoprenylcysteine O-methyltransferase" evidence="6">
    <location>
        <begin position="16"/>
        <end position="234"/>
    </location>
</feature>
<dbReference type="InterPro" id="IPR007269">
    <property type="entry name" value="ICMT_MeTrfase"/>
</dbReference>
<dbReference type="GO" id="GO:0004671">
    <property type="term" value="F:protein C-terminal S-isoprenylcysteine carboxyl O-methyltransferase activity"/>
    <property type="evidence" value="ECO:0007669"/>
    <property type="project" value="UniProtKB-EC"/>
</dbReference>
<dbReference type="GO" id="GO:0005789">
    <property type="term" value="C:endoplasmic reticulum membrane"/>
    <property type="evidence" value="ECO:0007669"/>
    <property type="project" value="UniProtKB-SubCell"/>
</dbReference>
<keyword evidence="8" id="KW-1185">Reference proteome</keyword>
<keyword evidence="2 5" id="KW-0812">Transmembrane</keyword>
<dbReference type="Proteomes" id="UP000813824">
    <property type="component" value="Unassembled WGS sequence"/>
</dbReference>
<dbReference type="OrthoDB" id="422086at2759"/>
<dbReference type="Gene3D" id="1.20.120.1630">
    <property type="match status" value="1"/>
</dbReference>
<organism evidence="7 8">
    <name type="scientific">Cristinia sonorae</name>
    <dbReference type="NCBI Taxonomy" id="1940300"/>
    <lineage>
        <taxon>Eukaryota</taxon>
        <taxon>Fungi</taxon>
        <taxon>Dikarya</taxon>
        <taxon>Basidiomycota</taxon>
        <taxon>Agaricomycotina</taxon>
        <taxon>Agaricomycetes</taxon>
        <taxon>Agaricomycetidae</taxon>
        <taxon>Agaricales</taxon>
        <taxon>Pleurotineae</taxon>
        <taxon>Stephanosporaceae</taxon>
        <taxon>Cristinia</taxon>
    </lineage>
</organism>
<dbReference type="PANTHER" id="PTHR43847">
    <property type="entry name" value="BLL3993 PROTEIN"/>
    <property type="match status" value="1"/>
</dbReference>
<evidence type="ECO:0000256" key="3">
    <source>
        <dbReference type="ARBA" id="ARBA00022989"/>
    </source>
</evidence>